<dbReference type="InterPro" id="IPR020892">
    <property type="entry name" value="Cyclophilin-type_PPIase_CS"/>
</dbReference>
<dbReference type="InterPro" id="IPR002130">
    <property type="entry name" value="Cyclophilin-type_PPIase_dom"/>
</dbReference>
<evidence type="ECO:0000259" key="5">
    <source>
        <dbReference type="PROSITE" id="PS50072"/>
    </source>
</evidence>
<dbReference type="KEGG" id="epa:110243070"/>
<proteinExistence type="inferred from homology"/>
<keyword evidence="7" id="KW-1185">Reference proteome</keyword>
<dbReference type="PIRSF" id="PIRSF001467">
    <property type="entry name" value="Peptidylpro_ismrse"/>
    <property type="match status" value="1"/>
</dbReference>
<accession>A0A913XIC7</accession>
<comment type="function">
    <text evidence="4">PPIases accelerate the folding of proteins. It catalyzes the cis-trans isomerization of proline imidic peptide bonds in oligopeptides.</text>
</comment>
<evidence type="ECO:0000256" key="4">
    <source>
        <dbReference type="RuleBase" id="RU363019"/>
    </source>
</evidence>
<dbReference type="PANTHER" id="PTHR11071">
    <property type="entry name" value="PEPTIDYL-PROLYL CIS-TRANS ISOMERASE"/>
    <property type="match status" value="1"/>
</dbReference>
<dbReference type="PROSITE" id="PS00170">
    <property type="entry name" value="CSA_PPIASE_1"/>
    <property type="match status" value="1"/>
</dbReference>
<keyword evidence="4" id="KW-0732">Signal</keyword>
<organism evidence="6 7">
    <name type="scientific">Exaiptasia diaphana</name>
    <name type="common">Tropical sea anemone</name>
    <name type="synonym">Aiptasia pulchella</name>
    <dbReference type="NCBI Taxonomy" id="2652724"/>
    <lineage>
        <taxon>Eukaryota</taxon>
        <taxon>Metazoa</taxon>
        <taxon>Cnidaria</taxon>
        <taxon>Anthozoa</taxon>
        <taxon>Hexacorallia</taxon>
        <taxon>Actiniaria</taxon>
        <taxon>Aiptasiidae</taxon>
        <taxon>Exaiptasia</taxon>
    </lineage>
</organism>
<dbReference type="AlphaFoldDB" id="A0A913XIC7"/>
<dbReference type="PROSITE" id="PS50072">
    <property type="entry name" value="CSA_PPIASE_2"/>
    <property type="match status" value="1"/>
</dbReference>
<dbReference type="FunFam" id="2.40.100.10:FF:000001">
    <property type="entry name" value="Peptidyl-prolyl cis-trans isomerase"/>
    <property type="match status" value="1"/>
</dbReference>
<dbReference type="Proteomes" id="UP000887567">
    <property type="component" value="Unplaced"/>
</dbReference>
<sequence>MISCLFALLAGYLVAVNAGSDTTVTKEVYMDISIGDQPAGRIVLGVFGDTAPKTVTNFVALADMEPGFGYKGSIFHRVIKNFMIQGGDFDKFDGTGGKSIYGEFFDDENFKVKHNGAGWLCMANAGPNTNGSQFYITLVPTHWLDGSHTCFGKVLRGMDVVKKIGNTPTNSVDRPLQTVRITKVGTIDVQTPFEVSEDEATL</sequence>
<dbReference type="GO" id="GO:0016018">
    <property type="term" value="F:cyclosporin A binding"/>
    <property type="evidence" value="ECO:0007669"/>
    <property type="project" value="TreeGrafter"/>
</dbReference>
<evidence type="ECO:0000256" key="1">
    <source>
        <dbReference type="ARBA" id="ARBA00000971"/>
    </source>
</evidence>
<dbReference type="Gene3D" id="2.40.100.10">
    <property type="entry name" value="Cyclophilin-like"/>
    <property type="match status" value="1"/>
</dbReference>
<feature type="signal peptide" evidence="4">
    <location>
        <begin position="1"/>
        <end position="18"/>
    </location>
</feature>
<comment type="catalytic activity">
    <reaction evidence="1 4">
        <text>[protein]-peptidylproline (omega=180) = [protein]-peptidylproline (omega=0)</text>
        <dbReference type="Rhea" id="RHEA:16237"/>
        <dbReference type="Rhea" id="RHEA-COMP:10747"/>
        <dbReference type="Rhea" id="RHEA-COMP:10748"/>
        <dbReference type="ChEBI" id="CHEBI:83833"/>
        <dbReference type="ChEBI" id="CHEBI:83834"/>
        <dbReference type="EC" id="5.2.1.8"/>
    </reaction>
</comment>
<dbReference type="GO" id="GO:0005737">
    <property type="term" value="C:cytoplasm"/>
    <property type="evidence" value="ECO:0007669"/>
    <property type="project" value="TreeGrafter"/>
</dbReference>
<evidence type="ECO:0000313" key="6">
    <source>
        <dbReference type="EnsemblMetazoa" id="XP_020904788.1"/>
    </source>
</evidence>
<dbReference type="OrthoDB" id="193499at2759"/>
<dbReference type="InterPro" id="IPR024936">
    <property type="entry name" value="Cyclophilin-type_PPIase"/>
</dbReference>
<dbReference type="EnsemblMetazoa" id="XM_021049129.2">
    <property type="protein sequence ID" value="XP_020904788.1"/>
    <property type="gene ID" value="LOC110243070"/>
</dbReference>
<dbReference type="PRINTS" id="PR00153">
    <property type="entry name" value="CSAPPISMRASE"/>
</dbReference>
<comment type="similarity">
    <text evidence="4">Belongs to the cyclophilin-type PPIase family.</text>
</comment>
<feature type="chain" id="PRO_5038159952" description="Peptidyl-prolyl cis-trans isomerase" evidence="4">
    <location>
        <begin position="19"/>
        <end position="202"/>
    </location>
</feature>
<evidence type="ECO:0000256" key="2">
    <source>
        <dbReference type="ARBA" id="ARBA00023110"/>
    </source>
</evidence>
<keyword evidence="3 4" id="KW-0413">Isomerase</keyword>
<dbReference type="GO" id="GO:0006457">
    <property type="term" value="P:protein folding"/>
    <property type="evidence" value="ECO:0007669"/>
    <property type="project" value="InterPro"/>
</dbReference>
<name>A0A913XIC7_EXADI</name>
<dbReference type="SUPFAM" id="SSF50891">
    <property type="entry name" value="Cyclophilin-like"/>
    <property type="match status" value="1"/>
</dbReference>
<dbReference type="RefSeq" id="XP_020904788.1">
    <property type="nucleotide sequence ID" value="XM_021049129.2"/>
</dbReference>
<dbReference type="InterPro" id="IPR029000">
    <property type="entry name" value="Cyclophilin-like_dom_sf"/>
</dbReference>
<evidence type="ECO:0000256" key="3">
    <source>
        <dbReference type="ARBA" id="ARBA00023235"/>
    </source>
</evidence>
<dbReference type="EC" id="5.2.1.8" evidence="4"/>
<protein>
    <recommendedName>
        <fullName evidence="4">Peptidyl-prolyl cis-trans isomerase</fullName>
        <shortName evidence="4">PPIase</shortName>
        <ecNumber evidence="4">5.2.1.8</ecNumber>
    </recommendedName>
</protein>
<dbReference type="GeneID" id="110243070"/>
<feature type="domain" description="PPIase cyclophilin-type" evidence="5">
    <location>
        <begin position="29"/>
        <end position="186"/>
    </location>
</feature>
<dbReference type="GO" id="GO:0003755">
    <property type="term" value="F:peptidyl-prolyl cis-trans isomerase activity"/>
    <property type="evidence" value="ECO:0007669"/>
    <property type="project" value="UniProtKB-UniRule"/>
</dbReference>
<dbReference type="Pfam" id="PF00160">
    <property type="entry name" value="Pro_isomerase"/>
    <property type="match status" value="1"/>
</dbReference>
<dbReference type="OMA" id="FFDIRID"/>
<dbReference type="PANTHER" id="PTHR11071:SF561">
    <property type="entry name" value="PEPTIDYL-PROLYL CIS-TRANS ISOMERASE D-RELATED"/>
    <property type="match status" value="1"/>
</dbReference>
<keyword evidence="2 4" id="KW-0697">Rotamase</keyword>
<evidence type="ECO:0000313" key="7">
    <source>
        <dbReference type="Proteomes" id="UP000887567"/>
    </source>
</evidence>
<reference evidence="6" key="1">
    <citation type="submission" date="2022-11" db="UniProtKB">
        <authorList>
            <consortium name="EnsemblMetazoa"/>
        </authorList>
    </citation>
    <scope>IDENTIFICATION</scope>
</reference>